<keyword evidence="5" id="KW-1185">Reference proteome</keyword>
<evidence type="ECO:0000313" key="6">
    <source>
        <dbReference type="RefSeq" id="XP_026484194.1"/>
    </source>
</evidence>
<dbReference type="FunFam" id="1.10.20.10:FF:000074">
    <property type="entry name" value="dr1-associated corepressor"/>
    <property type="match status" value="1"/>
</dbReference>
<dbReference type="Proteomes" id="UP001652626">
    <property type="component" value="Chromosome 27"/>
</dbReference>
<dbReference type="GeneID" id="113392125"/>
<dbReference type="GO" id="GO:0046982">
    <property type="term" value="F:protein heterodimerization activity"/>
    <property type="evidence" value="ECO:0007669"/>
    <property type="project" value="InterPro"/>
</dbReference>
<dbReference type="InterPro" id="IPR009072">
    <property type="entry name" value="Histone-fold"/>
</dbReference>
<sequence length="340" mass="37943">MPSKKRKYNARFPAGRIKKIMQTDEEVGKVAQAVPIIISRTLELFVESLLGKAMQVTMQRNAKTLSPSHVKQCILAESRFDFLRDLVKNIPDVTAAEEREIMSGESSPNSSRFSDTSVPRKVVRADSNSSSSSEIRVQQILSAPKDSLMRTLSMDSEPKPRNETVTSDSAIDLTKKVEERPVVTANFYQETLITEEVQHKSVIKINPTYSSPQPSTSNYASLTSVEPVKKLEVLVPKPDHPKMFYIDEKQNNTPPRTPVTPILNIDFTKNLAKPEIKVLDTAVAGIVGVPKTDKKLQRQNSKSNKSEIKKAEIKIPIVPTNVDIDLLNSGNLQIDEDYDT</sequence>
<keyword evidence="2" id="KW-0539">Nucleus</keyword>
<dbReference type="GO" id="GO:0001046">
    <property type="term" value="F:core promoter sequence-specific DNA binding"/>
    <property type="evidence" value="ECO:0007669"/>
    <property type="project" value="TreeGrafter"/>
</dbReference>
<gene>
    <name evidence="6" type="primary">LOC113392125</name>
</gene>
<dbReference type="RefSeq" id="XP_026484194.1">
    <property type="nucleotide sequence ID" value="XM_026628409.2"/>
</dbReference>
<dbReference type="OrthoDB" id="653904at2759"/>
<proteinExistence type="predicted"/>
<evidence type="ECO:0000259" key="4">
    <source>
        <dbReference type="Pfam" id="PF00808"/>
    </source>
</evidence>
<dbReference type="Pfam" id="PF00808">
    <property type="entry name" value="CBFD_NFYB_HMF"/>
    <property type="match status" value="1"/>
</dbReference>
<evidence type="ECO:0000313" key="5">
    <source>
        <dbReference type="Proteomes" id="UP001652626"/>
    </source>
</evidence>
<evidence type="ECO:0000256" key="1">
    <source>
        <dbReference type="ARBA" id="ARBA00004123"/>
    </source>
</evidence>
<reference evidence="6" key="1">
    <citation type="submission" date="2025-08" db="UniProtKB">
        <authorList>
            <consortium name="RefSeq"/>
        </authorList>
    </citation>
    <scope>IDENTIFICATION</scope>
    <source>
        <tissue evidence="6">Whole body</tissue>
    </source>
</reference>
<evidence type="ECO:0000256" key="2">
    <source>
        <dbReference type="ARBA" id="ARBA00023242"/>
    </source>
</evidence>
<feature type="region of interest" description="Disordered" evidence="3">
    <location>
        <begin position="99"/>
        <end position="168"/>
    </location>
</feature>
<dbReference type="SUPFAM" id="SSF47113">
    <property type="entry name" value="Histone-fold"/>
    <property type="match status" value="1"/>
</dbReference>
<accession>A0A8B8HH79</accession>
<feature type="compositionally biased region" description="Polar residues" evidence="3">
    <location>
        <begin position="104"/>
        <end position="117"/>
    </location>
</feature>
<dbReference type="GO" id="GO:0017054">
    <property type="term" value="C:negative cofactor 2 complex"/>
    <property type="evidence" value="ECO:0007669"/>
    <property type="project" value="TreeGrafter"/>
</dbReference>
<dbReference type="InterPro" id="IPR003958">
    <property type="entry name" value="CBFA_NFYB_domain"/>
</dbReference>
<dbReference type="CDD" id="cd22906">
    <property type="entry name" value="HFD_DRAP1"/>
    <property type="match status" value="1"/>
</dbReference>
<feature type="domain" description="Transcription factor CBF/NF-Y/archaeal histone" evidence="4">
    <location>
        <begin position="10"/>
        <end position="74"/>
    </location>
</feature>
<organism evidence="5 6">
    <name type="scientific">Vanessa tameamea</name>
    <name type="common">Kamehameha butterfly</name>
    <dbReference type="NCBI Taxonomy" id="334116"/>
    <lineage>
        <taxon>Eukaryota</taxon>
        <taxon>Metazoa</taxon>
        <taxon>Ecdysozoa</taxon>
        <taxon>Arthropoda</taxon>
        <taxon>Hexapoda</taxon>
        <taxon>Insecta</taxon>
        <taxon>Pterygota</taxon>
        <taxon>Neoptera</taxon>
        <taxon>Endopterygota</taxon>
        <taxon>Lepidoptera</taxon>
        <taxon>Glossata</taxon>
        <taxon>Ditrysia</taxon>
        <taxon>Papilionoidea</taxon>
        <taxon>Nymphalidae</taxon>
        <taxon>Nymphalinae</taxon>
        <taxon>Vanessa</taxon>
    </lineage>
</organism>
<dbReference type="GO" id="GO:0016251">
    <property type="term" value="F:RNA polymerase II general transcription initiation factor activity"/>
    <property type="evidence" value="ECO:0007669"/>
    <property type="project" value="TreeGrafter"/>
</dbReference>
<comment type="subcellular location">
    <subcellularLocation>
        <location evidence="1">Nucleus</location>
    </subcellularLocation>
</comment>
<dbReference type="PANTHER" id="PTHR10252">
    <property type="entry name" value="HISTONE-LIKE TRANSCRIPTION FACTOR CCAAT-RELATED"/>
    <property type="match status" value="1"/>
</dbReference>
<evidence type="ECO:0000256" key="3">
    <source>
        <dbReference type="SAM" id="MobiDB-lite"/>
    </source>
</evidence>
<protein>
    <submittedName>
        <fullName evidence="6">Uncharacterized protein LOC113392125</fullName>
    </submittedName>
</protein>
<dbReference type="PANTHER" id="PTHR10252:SF5">
    <property type="entry name" value="DR1-ASSOCIATED COREPRESSOR"/>
    <property type="match status" value="1"/>
</dbReference>
<dbReference type="AlphaFoldDB" id="A0A8B8HH79"/>
<name>A0A8B8HH79_VANTA</name>
<dbReference type="OMA" id="SHVKQCI"/>
<dbReference type="CTD" id="37471"/>
<dbReference type="Gene3D" id="1.10.20.10">
    <property type="entry name" value="Histone, subunit A"/>
    <property type="match status" value="1"/>
</dbReference>
<dbReference type="InterPro" id="IPR050568">
    <property type="entry name" value="Transcr_DNA_Rep_Reg"/>
</dbReference>